<evidence type="ECO:0000313" key="2">
    <source>
        <dbReference type="EMBL" id="KAL0060536.1"/>
    </source>
</evidence>
<comment type="caution">
    <text evidence="2">The sequence shown here is derived from an EMBL/GenBank/DDBJ whole genome shotgun (WGS) entry which is preliminary data.</text>
</comment>
<accession>A0ABR2ZG28</accession>
<dbReference type="EMBL" id="JBBXMP010000171">
    <property type="protein sequence ID" value="KAL0060536.1"/>
    <property type="molecule type" value="Genomic_DNA"/>
</dbReference>
<organism evidence="2 3">
    <name type="scientific">Marasmius tenuissimus</name>
    <dbReference type="NCBI Taxonomy" id="585030"/>
    <lineage>
        <taxon>Eukaryota</taxon>
        <taxon>Fungi</taxon>
        <taxon>Dikarya</taxon>
        <taxon>Basidiomycota</taxon>
        <taxon>Agaricomycotina</taxon>
        <taxon>Agaricomycetes</taxon>
        <taxon>Agaricomycetidae</taxon>
        <taxon>Agaricales</taxon>
        <taxon>Marasmiineae</taxon>
        <taxon>Marasmiaceae</taxon>
        <taxon>Marasmius</taxon>
    </lineage>
</organism>
<dbReference type="PANTHER" id="PTHR47339">
    <property type="entry name" value="CELL DIVISION CONTROL PROTEIN 24"/>
    <property type="match status" value="1"/>
</dbReference>
<evidence type="ECO:0000313" key="3">
    <source>
        <dbReference type="Proteomes" id="UP001437256"/>
    </source>
</evidence>
<evidence type="ECO:0000259" key="1">
    <source>
        <dbReference type="Pfam" id="PF06395"/>
    </source>
</evidence>
<dbReference type="InterPro" id="IPR053026">
    <property type="entry name" value="CDC42_GEF"/>
</dbReference>
<keyword evidence="3" id="KW-1185">Reference proteome</keyword>
<dbReference type="Pfam" id="PF06395">
    <property type="entry name" value="CDC24"/>
    <property type="match status" value="1"/>
</dbReference>
<dbReference type="InterPro" id="IPR010481">
    <property type="entry name" value="Cdc24/Scd1_N"/>
</dbReference>
<sequence>MASIARLARRKITIVPGARIDIPVVNNDLLNQTALYQECYHLRARLIRLRGFNHYFSLATAFTGDQSTDPVTQLWDLFSYGVPLCYIFDLLPEEMGFRKINNSALEQQVYEANPDRPRKRAIALFVMKLKKVADRIPGVEQFMVTELWDRYSKDGLVKVVKTVKAILDHVPEDVWEDAPPDTSYMTSDDSRDSFATYSPGVISPNTRENTEFKSLEESLKLTFADRSILRDFLTKKGRPAQRWLDHMQQLVDYPHLSPELRPAIFTAMLHLSKNSGLHPTCLAIQNVRKIGKHPIAAGGFGDVWKGTIGDSSEPVCLKVMRRYLDSDLEKLSTVRSWSAVRLFTTDTPLFW</sequence>
<gene>
    <name evidence="2" type="primary">CDC24_3</name>
    <name evidence="2" type="ORF">AAF712_012656</name>
</gene>
<dbReference type="PANTHER" id="PTHR47339:SF1">
    <property type="entry name" value="CELL DIVISION CONTROL PROTEIN 24"/>
    <property type="match status" value="1"/>
</dbReference>
<proteinExistence type="predicted"/>
<name>A0ABR2ZG28_9AGAR</name>
<protein>
    <submittedName>
        <fullName evidence="2">Guanine nucleotide exchange factor for Cdc42p</fullName>
    </submittedName>
</protein>
<dbReference type="Proteomes" id="UP001437256">
    <property type="component" value="Unassembled WGS sequence"/>
</dbReference>
<feature type="domain" description="Cdc24/Scd1 N-terminal" evidence="1">
    <location>
        <begin position="69"/>
        <end position="167"/>
    </location>
</feature>
<reference evidence="2 3" key="1">
    <citation type="submission" date="2024-05" db="EMBL/GenBank/DDBJ databases">
        <title>A draft genome resource for the thread blight pathogen Marasmius tenuissimus strain MS-2.</title>
        <authorList>
            <person name="Yulfo-Soto G.E."/>
            <person name="Baruah I.K."/>
            <person name="Amoako-Attah I."/>
            <person name="Bukari Y."/>
            <person name="Meinhardt L.W."/>
            <person name="Bailey B.A."/>
            <person name="Cohen S.P."/>
        </authorList>
    </citation>
    <scope>NUCLEOTIDE SEQUENCE [LARGE SCALE GENOMIC DNA]</scope>
    <source>
        <strain evidence="2 3">MS-2</strain>
    </source>
</reference>